<dbReference type="RefSeq" id="WP_289503811.1">
    <property type="nucleotide sequence ID" value="NZ_CP116805.1"/>
</dbReference>
<proteinExistence type="predicted"/>
<evidence type="ECO:0000256" key="3">
    <source>
        <dbReference type="ARBA" id="ARBA00022896"/>
    </source>
</evidence>
<dbReference type="PROSITE" id="PS51471">
    <property type="entry name" value="FE2OG_OXY"/>
    <property type="match status" value="1"/>
</dbReference>
<dbReference type="EMBL" id="CP116805">
    <property type="protein sequence ID" value="WCL54092.1"/>
    <property type="molecule type" value="Genomic_DNA"/>
</dbReference>
<evidence type="ECO:0000256" key="5">
    <source>
        <dbReference type="ARBA" id="ARBA00023002"/>
    </source>
</evidence>
<evidence type="ECO:0000256" key="4">
    <source>
        <dbReference type="ARBA" id="ARBA00022964"/>
    </source>
</evidence>
<reference evidence="8" key="1">
    <citation type="submission" date="2023-01" db="EMBL/GenBank/DDBJ databases">
        <title>The genome sequence of Kordiimonadaceae bacterium 6D33.</title>
        <authorList>
            <person name="Liu Y."/>
        </authorList>
    </citation>
    <scope>NUCLEOTIDE SEQUENCE</scope>
    <source>
        <strain evidence="8">6D33</strain>
    </source>
</reference>
<dbReference type="InterPro" id="IPR005123">
    <property type="entry name" value="Oxoglu/Fe-dep_dioxygenase_dom"/>
</dbReference>
<dbReference type="SMART" id="SM00702">
    <property type="entry name" value="P4Hc"/>
    <property type="match status" value="1"/>
</dbReference>
<dbReference type="GO" id="GO:0051213">
    <property type="term" value="F:dioxygenase activity"/>
    <property type="evidence" value="ECO:0007669"/>
    <property type="project" value="UniProtKB-KW"/>
</dbReference>
<keyword evidence="4" id="KW-0223">Dioxygenase</keyword>
<dbReference type="GO" id="GO:0016705">
    <property type="term" value="F:oxidoreductase activity, acting on paired donors, with incorporation or reduction of molecular oxygen"/>
    <property type="evidence" value="ECO:0007669"/>
    <property type="project" value="InterPro"/>
</dbReference>
<dbReference type="GO" id="GO:0031418">
    <property type="term" value="F:L-ascorbic acid binding"/>
    <property type="evidence" value="ECO:0007669"/>
    <property type="project" value="UniProtKB-KW"/>
</dbReference>
<keyword evidence="6" id="KW-0408">Iron</keyword>
<dbReference type="KEGG" id="gso:PH603_16255"/>
<dbReference type="InterPro" id="IPR006620">
    <property type="entry name" value="Pro_4_hyd_alph"/>
</dbReference>
<keyword evidence="9" id="KW-1185">Reference proteome</keyword>
<sequence>MTQLVPPTLRLAPFVAPFGVDEGLLDDLIARLDAAEEATEARLAGGVADPNVRASTSLWLDLDTIPDLTSALIRFASATVDEAFPFAIDGFEEGVLLQRYRALGSAAPLGDHYDWHVDIGAAGTTRSRKLALVVQLSDPADYMGGLLEVNLDGIPVAAPAERGTAIAFPAFAPHRVTPVTVGTRYSLVAWMHGPAFR</sequence>
<evidence type="ECO:0000313" key="8">
    <source>
        <dbReference type="EMBL" id="WCL54092.1"/>
    </source>
</evidence>
<evidence type="ECO:0000259" key="7">
    <source>
        <dbReference type="PROSITE" id="PS51471"/>
    </source>
</evidence>
<keyword evidence="5" id="KW-0560">Oxidoreductase</keyword>
<keyword evidence="2" id="KW-0479">Metal-binding</keyword>
<gene>
    <name evidence="8" type="ORF">PH603_16255</name>
</gene>
<evidence type="ECO:0000256" key="1">
    <source>
        <dbReference type="ARBA" id="ARBA00001961"/>
    </source>
</evidence>
<dbReference type="AlphaFoldDB" id="A0AAF0BLF4"/>
<dbReference type="Proteomes" id="UP001217500">
    <property type="component" value="Chromosome"/>
</dbReference>
<name>A0AAF0BLF4_9PROT</name>
<accession>A0AAF0BLF4</accession>
<feature type="domain" description="Fe2OG dioxygenase" evidence="7">
    <location>
        <begin position="91"/>
        <end position="193"/>
    </location>
</feature>
<evidence type="ECO:0000256" key="6">
    <source>
        <dbReference type="ARBA" id="ARBA00023004"/>
    </source>
</evidence>
<dbReference type="Pfam" id="PF13640">
    <property type="entry name" value="2OG-FeII_Oxy_3"/>
    <property type="match status" value="1"/>
</dbReference>
<evidence type="ECO:0000256" key="2">
    <source>
        <dbReference type="ARBA" id="ARBA00022723"/>
    </source>
</evidence>
<protein>
    <submittedName>
        <fullName evidence="8">2OG-Fe(II) oxygenase</fullName>
    </submittedName>
</protein>
<dbReference type="GO" id="GO:0005506">
    <property type="term" value="F:iron ion binding"/>
    <property type="evidence" value="ECO:0007669"/>
    <property type="project" value="InterPro"/>
</dbReference>
<evidence type="ECO:0000313" key="9">
    <source>
        <dbReference type="Proteomes" id="UP001217500"/>
    </source>
</evidence>
<organism evidence="8 9">
    <name type="scientific">Gimibacter soli</name>
    <dbReference type="NCBI Taxonomy" id="3024400"/>
    <lineage>
        <taxon>Bacteria</taxon>
        <taxon>Pseudomonadati</taxon>
        <taxon>Pseudomonadota</taxon>
        <taxon>Alphaproteobacteria</taxon>
        <taxon>Kordiimonadales</taxon>
        <taxon>Temperatibacteraceae</taxon>
        <taxon>Gimibacter</taxon>
    </lineage>
</organism>
<dbReference type="Gene3D" id="2.60.120.620">
    <property type="entry name" value="q2cbj1_9rhob like domain"/>
    <property type="match status" value="1"/>
</dbReference>
<comment type="cofactor">
    <cofactor evidence="1">
        <name>L-ascorbate</name>
        <dbReference type="ChEBI" id="CHEBI:38290"/>
    </cofactor>
</comment>
<keyword evidence="3" id="KW-0847">Vitamin C</keyword>
<dbReference type="InterPro" id="IPR044862">
    <property type="entry name" value="Pro_4_hyd_alph_FE2OG_OXY"/>
</dbReference>